<dbReference type="HOGENOM" id="CLU_1804732_0_0_5"/>
<reference evidence="1 2" key="1">
    <citation type="submission" date="2010-04" db="EMBL/GenBank/DDBJ databases">
        <authorList>
            <person name="Qin X."/>
            <person name="Bachman B."/>
            <person name="Battles P."/>
            <person name="Bell A."/>
            <person name="Bess C."/>
            <person name="Bickham C."/>
            <person name="Chaboub L."/>
            <person name="Chen D."/>
            <person name="Coyle M."/>
            <person name="Deiros D.R."/>
            <person name="Dinh H."/>
            <person name="Forbes L."/>
            <person name="Fowler G."/>
            <person name="Francisco L."/>
            <person name="Fu Q."/>
            <person name="Gubbala S."/>
            <person name="Hale W."/>
            <person name="Han Y."/>
            <person name="Hemphill L."/>
            <person name="Highlander S.K."/>
            <person name="Hirani K."/>
            <person name="Hogues M."/>
            <person name="Jackson L."/>
            <person name="Jakkamsetti A."/>
            <person name="Javaid M."/>
            <person name="Jiang H."/>
            <person name="Korchina V."/>
            <person name="Kovar C."/>
            <person name="Lara F."/>
            <person name="Lee S."/>
            <person name="Mata R."/>
            <person name="Mathew T."/>
            <person name="Moen C."/>
            <person name="Morales K."/>
            <person name="Munidasa M."/>
            <person name="Nazareth L."/>
            <person name="Ngo R."/>
            <person name="Nguyen L."/>
            <person name="Okwuonu G."/>
            <person name="Ongeri F."/>
            <person name="Patil S."/>
            <person name="Petrosino J."/>
            <person name="Pham C."/>
            <person name="Pham P."/>
            <person name="Pu L.-L."/>
            <person name="Puazo M."/>
            <person name="Raj R."/>
            <person name="Reid J."/>
            <person name="Rouhana J."/>
            <person name="Saada N."/>
            <person name="Shang Y."/>
            <person name="Simmons D."/>
            <person name="Thornton R."/>
            <person name="Warren J."/>
            <person name="Weissenberger G."/>
            <person name="Zhang J."/>
            <person name="Zhang L."/>
            <person name="Zhou C."/>
            <person name="Zhu D."/>
            <person name="Muzny D."/>
            <person name="Worley K."/>
            <person name="Gibbs R."/>
        </authorList>
    </citation>
    <scope>NUCLEOTIDE SEQUENCE [LARGE SCALE GENOMIC DNA]</scope>
    <source>
        <strain evidence="1 2">ATCC 49957</strain>
    </source>
</reference>
<name>D5RM62_9PROT</name>
<protein>
    <submittedName>
        <fullName evidence="1">Uncharacterized protein</fullName>
    </submittedName>
</protein>
<keyword evidence="2" id="KW-1185">Reference proteome</keyword>
<proteinExistence type="predicted"/>
<accession>D5RM62</accession>
<sequence>MPLYDIIQLLILAATLIPAAISQLRRNSVANHNDYLGRIVGYLGRSAAEIHEQLLKLPPGADAMAVRRALIAAAVKQTLQEFDTSAAATKATPEKLAGILDRQVSDRITGGKGIGPVVGQVIGTLDDDLAAGPAAPALTPRAG</sequence>
<dbReference type="Proteomes" id="UP000005324">
    <property type="component" value="Unassembled WGS sequence"/>
</dbReference>
<organism evidence="1 2">
    <name type="scientific">Pseudoroseomonas cervicalis ATCC 49957</name>
    <dbReference type="NCBI Taxonomy" id="525371"/>
    <lineage>
        <taxon>Bacteria</taxon>
        <taxon>Pseudomonadati</taxon>
        <taxon>Pseudomonadota</taxon>
        <taxon>Alphaproteobacteria</taxon>
        <taxon>Acetobacterales</taxon>
        <taxon>Roseomonadaceae</taxon>
        <taxon>Roseomonas</taxon>
    </lineage>
</organism>
<evidence type="ECO:0000313" key="1">
    <source>
        <dbReference type="EMBL" id="EFH11614.1"/>
    </source>
</evidence>
<evidence type="ECO:0000313" key="2">
    <source>
        <dbReference type="Proteomes" id="UP000005324"/>
    </source>
</evidence>
<gene>
    <name evidence="1" type="ORF">HMPREF0731_2173</name>
</gene>
<comment type="caution">
    <text evidence="1">The sequence shown here is derived from an EMBL/GenBank/DDBJ whole genome shotgun (WGS) entry which is preliminary data.</text>
</comment>
<dbReference type="RefSeq" id="WP_007004590.1">
    <property type="nucleotide sequence ID" value="NZ_GG770779.1"/>
</dbReference>
<dbReference type="EMBL" id="ADVL01000351">
    <property type="protein sequence ID" value="EFH11614.1"/>
    <property type="molecule type" value="Genomic_DNA"/>
</dbReference>
<dbReference type="AlphaFoldDB" id="D5RM62"/>